<proteinExistence type="inferred from homology"/>
<dbReference type="SUPFAM" id="SSF51045">
    <property type="entry name" value="WW domain"/>
    <property type="match status" value="3"/>
</dbReference>
<dbReference type="PANTHER" id="PTHR23113:SF368">
    <property type="entry name" value="CELL DIVISION CONTROL PROTEIN 25"/>
    <property type="match status" value="1"/>
</dbReference>
<feature type="transmembrane region" description="Helical" evidence="11">
    <location>
        <begin position="1430"/>
        <end position="1448"/>
    </location>
</feature>
<dbReference type="InterPro" id="IPR000651">
    <property type="entry name" value="Ras-like_Gua-exchang_fac_N"/>
</dbReference>
<dbReference type="InterPro" id="IPR008937">
    <property type="entry name" value="Ras-like_GEF"/>
</dbReference>
<feature type="compositionally biased region" description="Polar residues" evidence="10">
    <location>
        <begin position="204"/>
        <end position="220"/>
    </location>
</feature>
<feature type="compositionally biased region" description="Low complexity" evidence="10">
    <location>
        <begin position="126"/>
        <end position="148"/>
    </location>
</feature>
<comment type="subcellular location">
    <subcellularLocation>
        <location evidence="1">Membrane</location>
        <topology evidence="1">Multi-pass membrane protein</topology>
    </subcellularLocation>
</comment>
<dbReference type="Gene3D" id="2.20.70.10">
    <property type="match status" value="3"/>
</dbReference>
<evidence type="ECO:0000259" key="15">
    <source>
        <dbReference type="PROSITE" id="PS50212"/>
    </source>
</evidence>
<evidence type="ECO:0000256" key="6">
    <source>
        <dbReference type="ARBA" id="ARBA00022989"/>
    </source>
</evidence>
<feature type="domain" description="N-terminal Ras-GEF" evidence="15">
    <location>
        <begin position="886"/>
        <end position="1016"/>
    </location>
</feature>
<dbReference type="SMART" id="SM00229">
    <property type="entry name" value="RasGEFN"/>
    <property type="match status" value="1"/>
</dbReference>
<evidence type="ECO:0000256" key="2">
    <source>
        <dbReference type="ARBA" id="ARBA00009012"/>
    </source>
</evidence>
<feature type="region of interest" description="Disordered" evidence="10">
    <location>
        <begin position="743"/>
        <end position="847"/>
    </location>
</feature>
<dbReference type="Pfam" id="PF25008">
    <property type="entry name" value="DUF7784"/>
    <property type="match status" value="1"/>
</dbReference>
<comment type="similarity">
    <text evidence="2">Belongs to the TMEM19 family.</text>
</comment>
<dbReference type="Gene3D" id="1.20.870.10">
    <property type="entry name" value="Son of sevenless (SoS) protein Chain: S domain 1"/>
    <property type="match status" value="1"/>
</dbReference>
<keyword evidence="17" id="KW-1185">Reference proteome</keyword>
<dbReference type="CDD" id="cd00155">
    <property type="entry name" value="RasGEF"/>
    <property type="match status" value="1"/>
</dbReference>
<feature type="compositionally biased region" description="Polar residues" evidence="10">
    <location>
        <begin position="481"/>
        <end position="507"/>
    </location>
</feature>
<feature type="region of interest" description="Disordered" evidence="10">
    <location>
        <begin position="200"/>
        <end position="243"/>
    </location>
</feature>
<dbReference type="OrthoDB" id="546434at2759"/>
<dbReference type="InterPro" id="IPR036964">
    <property type="entry name" value="RASGEF_cat_dom_sf"/>
</dbReference>
<feature type="domain" description="WW" evidence="14">
    <location>
        <begin position="151"/>
        <end position="185"/>
    </location>
</feature>
<dbReference type="PROSITE" id="PS50212">
    <property type="entry name" value="RASGEF_NTER"/>
    <property type="match status" value="1"/>
</dbReference>
<evidence type="ECO:0000313" key="17">
    <source>
        <dbReference type="Proteomes" id="UP000789342"/>
    </source>
</evidence>
<dbReference type="Pfam" id="PF01940">
    <property type="entry name" value="DUF92"/>
    <property type="match status" value="1"/>
</dbReference>
<dbReference type="InterPro" id="IPR056686">
    <property type="entry name" value="DUF7784"/>
</dbReference>
<feature type="compositionally biased region" description="Low complexity" evidence="10">
    <location>
        <begin position="765"/>
        <end position="790"/>
    </location>
</feature>
<feature type="domain" description="WW" evidence="14">
    <location>
        <begin position="234"/>
        <end position="267"/>
    </location>
</feature>
<dbReference type="Pfam" id="PF00618">
    <property type="entry name" value="RasGEF_N"/>
    <property type="match status" value="1"/>
</dbReference>
<dbReference type="GO" id="GO:0007265">
    <property type="term" value="P:Ras protein signal transduction"/>
    <property type="evidence" value="ECO:0007669"/>
    <property type="project" value="TreeGrafter"/>
</dbReference>
<dbReference type="InterPro" id="IPR001895">
    <property type="entry name" value="RASGEF_cat_dom"/>
</dbReference>
<evidence type="ECO:0000259" key="13">
    <source>
        <dbReference type="PROSITE" id="PS50009"/>
    </source>
</evidence>
<dbReference type="CDD" id="cd06224">
    <property type="entry name" value="REM"/>
    <property type="match status" value="1"/>
</dbReference>
<comment type="caution">
    <text evidence="16">The sequence shown here is derived from an EMBL/GenBank/DDBJ whole genome shotgun (WGS) entry which is preliminary data.</text>
</comment>
<dbReference type="InterPro" id="IPR036028">
    <property type="entry name" value="SH3-like_dom_sf"/>
</dbReference>
<dbReference type="Pfam" id="PF00397">
    <property type="entry name" value="WW"/>
    <property type="match status" value="2"/>
</dbReference>
<keyword evidence="5 11" id="KW-0812">Transmembrane</keyword>
<dbReference type="Gene3D" id="2.30.30.40">
    <property type="entry name" value="SH3 Domains"/>
    <property type="match status" value="1"/>
</dbReference>
<dbReference type="Gene3D" id="1.10.840.10">
    <property type="entry name" value="Ras guanine-nucleotide exchange factors catalytic domain"/>
    <property type="match status" value="1"/>
</dbReference>
<evidence type="ECO:0000259" key="12">
    <source>
        <dbReference type="PROSITE" id="PS50002"/>
    </source>
</evidence>
<dbReference type="SMART" id="SM00147">
    <property type="entry name" value="RasGEF"/>
    <property type="match status" value="1"/>
</dbReference>
<feature type="region of interest" description="Disordered" evidence="10">
    <location>
        <begin position="102"/>
        <end position="155"/>
    </location>
</feature>
<organism evidence="16 17">
    <name type="scientific">Acaulospora morrowiae</name>
    <dbReference type="NCBI Taxonomy" id="94023"/>
    <lineage>
        <taxon>Eukaryota</taxon>
        <taxon>Fungi</taxon>
        <taxon>Fungi incertae sedis</taxon>
        <taxon>Mucoromycota</taxon>
        <taxon>Glomeromycotina</taxon>
        <taxon>Glomeromycetes</taxon>
        <taxon>Diversisporales</taxon>
        <taxon>Acaulosporaceae</taxon>
        <taxon>Acaulospora</taxon>
    </lineage>
</organism>
<gene>
    <name evidence="16" type="ORF">AMORRO_LOCUS513</name>
</gene>
<keyword evidence="3 9" id="KW-0728">SH3 domain</keyword>
<feature type="domain" description="WW" evidence="14">
    <location>
        <begin position="70"/>
        <end position="103"/>
    </location>
</feature>
<keyword evidence="6 11" id="KW-1133">Transmembrane helix</keyword>
<evidence type="ECO:0000256" key="1">
    <source>
        <dbReference type="ARBA" id="ARBA00004141"/>
    </source>
</evidence>
<evidence type="ECO:0000256" key="10">
    <source>
        <dbReference type="SAM" id="MobiDB-lite"/>
    </source>
</evidence>
<dbReference type="FunFam" id="2.30.30.40:FF:000072">
    <property type="entry name" value="Unconventional Myosin IB"/>
    <property type="match status" value="1"/>
</dbReference>
<dbReference type="PROSITE" id="PS50020">
    <property type="entry name" value="WW_DOMAIN_2"/>
    <property type="match status" value="3"/>
</dbReference>
<sequence length="1511" mass="168186">MSSSALFVRALYDFHSTDVSSLSFRRDDIIQVLTRLESGWWDGLCNGERGWFPSNYVTDLENEEEIFDENDQVSDWIPQQTPDGDVFYYNQRTGESAWELPIDDAGSANTRDSSSTNDGMHQSILTTSSSGSTTVKSMTDSPRSSVLSRSRRLPENWIQQPTEDGNTYYYYNTITKEIRWTFPGGEEVVDGEVDDVEAADKESIASSRGSRLSTSTIGTIQQRQQNQQQLSSNEGLPPNWGKKVTPQGRVYYYNKVTDETTWSLEDIDGDGNLVEADRNANLSPSNDPGDGESPHEIPLPPTPTATIPPPQPSIFSEPSILMMQNPNEILTWESLSNTVFATIHHLNLAAKENSKQSYKHCTNAIVESIRIMLYASGTVEKESPAIRQNRNLKIYHRHIMASLSKLVLSTKVASGVWPPPDAAQKMKSDADEVLVAVRQFVQAAENTVEIRRVDPKILESSTGGAWRGNNLPLIKPPSINPGANPQENGGGSLPSSPINQNAPSRSLTPDLLASLDHTSRTATKAITLLQNHVRKYLETPRAAMPNTSATFVPQLISQTRQTVTQVGQFLSLIEDINLEDLDETSQGTIDEFKIAKQALYNNIAGLVICTQSATDHLAPPNAIDQVQVSTSVVEKSVKDVIIATKFLVEEKETQDQLRINMRIPRRQSSTDVQLNRRRVNSTYSSINSTNSTLVSLDQIQEAGTNGVIDENAVTDEQPVGNGTPAVSNALQTVPEDDVMLTDSSTIAGDQGSSIEDYDAPMSPVSDGSSMTGGRSMRSSRLRSDSSVSSSALETTPAPNHPPLIRTNTQPMVSTSSEFSSYSSSPPASYTSNGTGSAKSPRPENNKVQKFFGEDVPSTIAQTHGQREDKPSFLNYDYDPSEIIFNMESHVKGGTLNALVERLTMHDVLDSNFIATFLLTYRSFCTTDEFFDMLVKRFMIQPPEGLIREEIEVWVEKKQTPIRLRVFNIMKSWLENYYIEREDAHCLERMREFVNTVMHEHMAFAATSLIRVIDKRQQQDKSPTKVMVVNAVQPPPSILPKNMKKIKFLELDPLEIARQLTIIESTLYNKIQPVECLNKAWSKEENVGGEIAENIKAMIVNSNQITGWVAESILNQPEIKKRCLLIKHFVAVADKCRTLNNFNSLTAIISGLNSAPIHRLKRTWEMVSARTIQTLENLNRIMNSTKNFSDYREMLHSVNPPCVYLTDLTFIEDGNPNIIKKSRQLINFSKRMKTAEVIREIQQYQSMPYFLNPVRDIQVFIQTHLQESKDVSELYNQSLNMEPSDDVRILSYRIEADEAERKKQLEEDYLEGGQRTAAQVACNALTGAIITTIHQYYYGGKLQCLLDDRGSRLLFYMCLGHYSTCNGDTWASELGILNKDWPILITTFKKVPPGTNGGVTTFGLLASVMGGFIIGVSSIISIFLAGGCNRLWVELIPIASIAGLVGSLIDSLLGATVQLSTYSEKLQKITYHETDDVKLVSGINLLNNNQVNFVSSLITALLTGFVTDYVFG</sequence>
<dbReference type="GO" id="GO:0005085">
    <property type="term" value="F:guanyl-nucleotide exchange factor activity"/>
    <property type="evidence" value="ECO:0007669"/>
    <property type="project" value="UniProtKB-KW"/>
</dbReference>
<dbReference type="SMART" id="SM00456">
    <property type="entry name" value="WW"/>
    <property type="match status" value="3"/>
</dbReference>
<dbReference type="InterPro" id="IPR056685">
    <property type="entry name" value="DUF7783"/>
</dbReference>
<dbReference type="InterPro" id="IPR023578">
    <property type="entry name" value="Ras_GEF_dom_sf"/>
</dbReference>
<evidence type="ECO:0000256" key="7">
    <source>
        <dbReference type="ARBA" id="ARBA00023136"/>
    </source>
</evidence>
<dbReference type="CDD" id="cd11883">
    <property type="entry name" value="SH3_Sdc25"/>
    <property type="match status" value="1"/>
</dbReference>
<keyword evidence="4 8" id="KW-0344">Guanine-nucleotide releasing factor</keyword>
<dbReference type="SMART" id="SM00326">
    <property type="entry name" value="SH3"/>
    <property type="match status" value="1"/>
</dbReference>
<feature type="compositionally biased region" description="Pro residues" evidence="10">
    <location>
        <begin position="297"/>
        <end position="307"/>
    </location>
</feature>
<dbReference type="SUPFAM" id="SSF48366">
    <property type="entry name" value="Ras GEF"/>
    <property type="match status" value="1"/>
</dbReference>
<evidence type="ECO:0000256" key="9">
    <source>
        <dbReference type="PROSITE-ProRule" id="PRU00192"/>
    </source>
</evidence>
<dbReference type="Pfam" id="PF00617">
    <property type="entry name" value="RasGEF"/>
    <property type="match status" value="1"/>
</dbReference>
<feature type="compositionally biased region" description="Polar residues" evidence="10">
    <location>
        <begin position="743"/>
        <end position="753"/>
    </location>
</feature>
<feature type="domain" description="SH3" evidence="12">
    <location>
        <begin position="3"/>
        <end position="62"/>
    </location>
</feature>
<dbReference type="PRINTS" id="PR00452">
    <property type="entry name" value="SH3DOMAIN"/>
</dbReference>
<feature type="transmembrane region" description="Helical" evidence="11">
    <location>
        <begin position="1401"/>
        <end position="1423"/>
    </location>
</feature>
<evidence type="ECO:0000256" key="11">
    <source>
        <dbReference type="SAM" id="Phobius"/>
    </source>
</evidence>
<dbReference type="PROSITE" id="PS50002">
    <property type="entry name" value="SH3"/>
    <property type="match status" value="1"/>
</dbReference>
<dbReference type="CDD" id="cd00201">
    <property type="entry name" value="WW"/>
    <property type="match status" value="3"/>
</dbReference>
<evidence type="ECO:0000256" key="4">
    <source>
        <dbReference type="ARBA" id="ARBA00022658"/>
    </source>
</evidence>
<evidence type="ECO:0000256" key="8">
    <source>
        <dbReference type="PROSITE-ProRule" id="PRU00168"/>
    </source>
</evidence>
<feature type="compositionally biased region" description="Low complexity" evidence="10">
    <location>
        <begin position="813"/>
        <end position="831"/>
    </location>
</feature>
<dbReference type="SUPFAM" id="SSF50044">
    <property type="entry name" value="SH3-domain"/>
    <property type="match status" value="1"/>
</dbReference>
<feature type="region of interest" description="Disordered" evidence="10">
    <location>
        <begin position="274"/>
        <end position="307"/>
    </location>
</feature>
<dbReference type="InterPro" id="IPR001202">
    <property type="entry name" value="WW_dom"/>
</dbReference>
<evidence type="ECO:0000259" key="14">
    <source>
        <dbReference type="PROSITE" id="PS50020"/>
    </source>
</evidence>
<dbReference type="Pfam" id="PF00018">
    <property type="entry name" value="SH3_1"/>
    <property type="match status" value="1"/>
</dbReference>
<evidence type="ECO:0000256" key="3">
    <source>
        <dbReference type="ARBA" id="ARBA00022443"/>
    </source>
</evidence>
<dbReference type="InterPro" id="IPR001452">
    <property type="entry name" value="SH3_domain"/>
</dbReference>
<name>A0A9N8YMV5_9GLOM</name>
<evidence type="ECO:0000256" key="5">
    <source>
        <dbReference type="ARBA" id="ARBA00022692"/>
    </source>
</evidence>
<dbReference type="EMBL" id="CAJVPV010000139">
    <property type="protein sequence ID" value="CAG8444390.1"/>
    <property type="molecule type" value="Genomic_DNA"/>
</dbReference>
<dbReference type="InterPro" id="IPR002794">
    <property type="entry name" value="DUF92_TMEM19"/>
</dbReference>
<keyword evidence="7 11" id="KW-0472">Membrane</keyword>
<dbReference type="PANTHER" id="PTHR23113">
    <property type="entry name" value="GUANINE NUCLEOTIDE EXCHANGE FACTOR"/>
    <property type="match status" value="1"/>
</dbReference>
<dbReference type="PROSITE" id="PS50009">
    <property type="entry name" value="RASGEF_CAT"/>
    <property type="match status" value="1"/>
</dbReference>
<reference evidence="16" key="1">
    <citation type="submission" date="2021-06" db="EMBL/GenBank/DDBJ databases">
        <authorList>
            <person name="Kallberg Y."/>
            <person name="Tangrot J."/>
            <person name="Rosling A."/>
        </authorList>
    </citation>
    <scope>NUCLEOTIDE SEQUENCE</scope>
    <source>
        <strain evidence="16">CL551</strain>
    </source>
</reference>
<feature type="compositionally biased region" description="Polar residues" evidence="10">
    <location>
        <begin position="107"/>
        <end position="125"/>
    </location>
</feature>
<evidence type="ECO:0000313" key="16">
    <source>
        <dbReference type="EMBL" id="CAG8444390.1"/>
    </source>
</evidence>
<feature type="domain" description="Ras-GEF" evidence="13">
    <location>
        <begin position="1051"/>
        <end position="1283"/>
    </location>
</feature>
<accession>A0A9N8YMV5</accession>
<protein>
    <submittedName>
        <fullName evidence="16">17445_t:CDS:1</fullName>
    </submittedName>
</protein>
<dbReference type="InterPro" id="IPR036020">
    <property type="entry name" value="WW_dom_sf"/>
</dbReference>
<dbReference type="Pfam" id="PF25006">
    <property type="entry name" value="DUF7783"/>
    <property type="match status" value="1"/>
</dbReference>
<dbReference type="Proteomes" id="UP000789342">
    <property type="component" value="Unassembled WGS sequence"/>
</dbReference>
<dbReference type="GO" id="GO:0005886">
    <property type="term" value="C:plasma membrane"/>
    <property type="evidence" value="ECO:0007669"/>
    <property type="project" value="TreeGrafter"/>
</dbReference>
<feature type="region of interest" description="Disordered" evidence="10">
    <location>
        <begin position="468"/>
        <end position="508"/>
    </location>
</feature>